<feature type="transmembrane region" description="Helical" evidence="1">
    <location>
        <begin position="349"/>
        <end position="369"/>
    </location>
</feature>
<accession>A0ABR7JGJ7</accession>
<evidence type="ECO:0000313" key="4">
    <source>
        <dbReference type="EMBL" id="MBC5863624.1"/>
    </source>
</evidence>
<reference evidence="4 5" key="1">
    <citation type="submission" date="2020-08" db="EMBL/GenBank/DDBJ databases">
        <title>Description of novel Flavobacterium F-400 isolate.</title>
        <authorList>
            <person name="Saticioglu I."/>
            <person name="Duman M."/>
            <person name="Altun S."/>
        </authorList>
    </citation>
    <scope>NUCLEOTIDE SEQUENCE [LARGE SCALE GENOMIC DNA]</scope>
    <source>
        <strain evidence="4 5">F-400</strain>
    </source>
</reference>
<dbReference type="Proteomes" id="UP000621670">
    <property type="component" value="Unassembled WGS sequence"/>
</dbReference>
<evidence type="ECO:0000313" key="5">
    <source>
        <dbReference type="Proteomes" id="UP000621670"/>
    </source>
</evidence>
<dbReference type="Pfam" id="PF25221">
    <property type="entry name" value="5TMH_Lnb"/>
    <property type="match status" value="1"/>
</dbReference>
<keyword evidence="1" id="KW-0812">Transmembrane</keyword>
<sequence length="379" mass="42912">MEKFSIYKTFIVILIAICSIAIDAQPLSLSPQSKVSVLTCGTGNESYSLFGHTAVRVQDATTGFDAVYNYGAFDFKTPNFVMKFAKGDLQYFAVAHSYTDFIGQYQYEQRAVYEQELMLPLDAKQRLFEQLQHDITSADSHYTYKFIDKNCTTMVVDAINKAVDTNLITKKEATNNSYRDVLLPYFDGHFYEKLGTSIIFGSKVDQTANRIFLPIDLLESLKKVQFNKSALSKETITVLPYNQPTPFSWWNNPYSYILILFAIVGFNKKGLSLFFMTVLGLIGVLFATAWSFSLHAELANNYNLLVFNPLLLLLLWAYGMKNKKIICYLATINLIALAIYTAYCLNKPHLILVLPIVITSAALSIRMLIQNKKPIPIII</sequence>
<evidence type="ECO:0000259" key="3">
    <source>
        <dbReference type="Pfam" id="PF25221"/>
    </source>
</evidence>
<feature type="domain" description="Lnb N-terminal periplasmic" evidence="2">
    <location>
        <begin position="29"/>
        <end position="169"/>
    </location>
</feature>
<feature type="domain" description="Lnb-like transmembrane" evidence="3">
    <location>
        <begin position="268"/>
        <end position="366"/>
    </location>
</feature>
<keyword evidence="5" id="KW-1185">Reference proteome</keyword>
<dbReference type="InterPro" id="IPR025178">
    <property type="entry name" value="Lnb_N"/>
</dbReference>
<dbReference type="RefSeq" id="WP_166136365.1">
    <property type="nucleotide sequence ID" value="NZ_JAAOBY010000005.1"/>
</dbReference>
<comment type="caution">
    <text evidence="4">The sequence shown here is derived from an EMBL/GenBank/DDBJ whole genome shotgun (WGS) entry which is preliminary data.</text>
</comment>
<evidence type="ECO:0000259" key="2">
    <source>
        <dbReference type="Pfam" id="PF13387"/>
    </source>
</evidence>
<protein>
    <submittedName>
        <fullName evidence="4">DUF4105 domain-containing protein</fullName>
    </submittedName>
</protein>
<feature type="transmembrane region" description="Helical" evidence="1">
    <location>
        <begin position="325"/>
        <end position="343"/>
    </location>
</feature>
<dbReference type="EMBL" id="JACRUM010000004">
    <property type="protein sequence ID" value="MBC5863624.1"/>
    <property type="molecule type" value="Genomic_DNA"/>
</dbReference>
<keyword evidence="1" id="KW-0472">Membrane</keyword>
<organism evidence="4 5">
    <name type="scientific">Flavobacterium turcicum</name>
    <dbReference type="NCBI Taxonomy" id="2764718"/>
    <lineage>
        <taxon>Bacteria</taxon>
        <taxon>Pseudomonadati</taxon>
        <taxon>Bacteroidota</taxon>
        <taxon>Flavobacteriia</taxon>
        <taxon>Flavobacteriales</taxon>
        <taxon>Flavobacteriaceae</taxon>
        <taxon>Flavobacterium</taxon>
    </lineage>
</organism>
<feature type="transmembrane region" description="Helical" evidence="1">
    <location>
        <begin position="299"/>
        <end position="318"/>
    </location>
</feature>
<name>A0ABR7JGJ7_9FLAO</name>
<keyword evidence="1" id="KW-1133">Transmembrane helix</keyword>
<proteinExistence type="predicted"/>
<evidence type="ECO:0000256" key="1">
    <source>
        <dbReference type="SAM" id="Phobius"/>
    </source>
</evidence>
<feature type="transmembrane region" description="Helical" evidence="1">
    <location>
        <begin position="273"/>
        <end position="293"/>
    </location>
</feature>
<dbReference type="Pfam" id="PF13387">
    <property type="entry name" value="Lnb_N"/>
    <property type="match status" value="1"/>
</dbReference>
<dbReference type="InterPro" id="IPR057436">
    <property type="entry name" value="5TMH_Lnb"/>
</dbReference>
<gene>
    <name evidence="4" type="ORF">H8R26_09335</name>
</gene>